<dbReference type="GO" id="GO:0005886">
    <property type="term" value="C:plasma membrane"/>
    <property type="evidence" value="ECO:0007669"/>
    <property type="project" value="TreeGrafter"/>
</dbReference>
<comment type="caution">
    <text evidence="6">The sequence shown here is derived from an EMBL/GenBank/DDBJ whole genome shotgun (WGS) entry which is preliminary data.</text>
</comment>
<protein>
    <submittedName>
        <fullName evidence="6">MFS transporter</fullName>
    </submittedName>
</protein>
<organism evidence="6 7">
    <name type="scientific">Terasakiella brassicae</name>
    <dbReference type="NCBI Taxonomy" id="1634917"/>
    <lineage>
        <taxon>Bacteria</taxon>
        <taxon>Pseudomonadati</taxon>
        <taxon>Pseudomonadota</taxon>
        <taxon>Alphaproteobacteria</taxon>
        <taxon>Rhodospirillales</taxon>
        <taxon>Terasakiellaceae</taxon>
        <taxon>Terasakiella</taxon>
    </lineage>
</organism>
<keyword evidence="1 4" id="KW-0812">Transmembrane</keyword>
<feature type="transmembrane region" description="Helical" evidence="4">
    <location>
        <begin position="274"/>
        <end position="291"/>
    </location>
</feature>
<dbReference type="Gene3D" id="1.20.1250.20">
    <property type="entry name" value="MFS general substrate transporter like domains"/>
    <property type="match status" value="2"/>
</dbReference>
<dbReference type="PANTHER" id="PTHR23537:SF1">
    <property type="entry name" value="SUGAR TRANSPORTER"/>
    <property type="match status" value="1"/>
</dbReference>
<evidence type="ECO:0000256" key="2">
    <source>
        <dbReference type="ARBA" id="ARBA00022989"/>
    </source>
</evidence>
<keyword evidence="7" id="KW-1185">Reference proteome</keyword>
<feature type="transmembrane region" description="Helical" evidence="4">
    <location>
        <begin position="208"/>
        <end position="233"/>
    </location>
</feature>
<accession>A0A917F5I0</accession>
<feature type="transmembrane region" description="Helical" evidence="4">
    <location>
        <begin position="361"/>
        <end position="379"/>
    </location>
</feature>
<sequence length="396" mass="41586">MSQRLATWKLLCAGISSLILVMGIARFAMTPLLPAMQAATGLGDDGAGFLAASNYAGYLSGALFASRLRDPLKKLFYFRLGIVFAVLTTAAMALSDHVIIWSVLRYFGGLTSAAGMVIGTAIILDHLKQRHRPDFIGIHFSGVGLGVVLSGTVLTLIEPIMSWDQGWLLVGGIGLLLALPCLFWMNVHNLNTAPAAHADAVSMRSKPILFLLISYGFAGATFSIGTTFIISIMAQSPSLSDSRNLAWILLGVALAPSCYFWMRSAVKLGDFRALTLAYLLQALGCALPVIWPSTASALIGGFLFGACFMGIVTVVLALGGKLSPHNPSALIGILVVSYGVGQIVGPVLAGIAMEKTGYSEIGLWSAAACSLLSIVTLAGSRCPGDKPVEENCGCLT</sequence>
<dbReference type="PROSITE" id="PS50850">
    <property type="entry name" value="MFS"/>
    <property type="match status" value="1"/>
</dbReference>
<evidence type="ECO:0000256" key="3">
    <source>
        <dbReference type="ARBA" id="ARBA00023136"/>
    </source>
</evidence>
<feature type="transmembrane region" description="Helical" evidence="4">
    <location>
        <begin position="167"/>
        <end position="187"/>
    </location>
</feature>
<gene>
    <name evidence="6" type="ORF">GCM10011332_04370</name>
</gene>
<evidence type="ECO:0000256" key="1">
    <source>
        <dbReference type="ARBA" id="ARBA00022692"/>
    </source>
</evidence>
<feature type="transmembrane region" description="Helical" evidence="4">
    <location>
        <begin position="77"/>
        <end position="100"/>
    </location>
</feature>
<keyword evidence="3 4" id="KW-0472">Membrane</keyword>
<dbReference type="Pfam" id="PF06779">
    <property type="entry name" value="MFS_4"/>
    <property type="match status" value="1"/>
</dbReference>
<dbReference type="InterPro" id="IPR036259">
    <property type="entry name" value="MFS_trans_sf"/>
</dbReference>
<feature type="transmembrane region" description="Helical" evidence="4">
    <location>
        <begin position="106"/>
        <end position="124"/>
    </location>
</feature>
<evidence type="ECO:0000313" key="6">
    <source>
        <dbReference type="EMBL" id="GGF54090.1"/>
    </source>
</evidence>
<dbReference type="AlphaFoldDB" id="A0A917F5I0"/>
<feature type="transmembrane region" description="Helical" evidence="4">
    <location>
        <begin position="297"/>
        <end position="318"/>
    </location>
</feature>
<evidence type="ECO:0000259" key="5">
    <source>
        <dbReference type="PROSITE" id="PS50850"/>
    </source>
</evidence>
<feature type="transmembrane region" description="Helical" evidence="4">
    <location>
        <begin position="136"/>
        <end position="161"/>
    </location>
</feature>
<feature type="transmembrane region" description="Helical" evidence="4">
    <location>
        <begin position="48"/>
        <end position="65"/>
    </location>
</feature>
<feature type="transmembrane region" description="Helical" evidence="4">
    <location>
        <begin position="245"/>
        <end position="262"/>
    </location>
</feature>
<reference evidence="6" key="1">
    <citation type="journal article" date="2014" name="Int. J. Syst. Evol. Microbiol.">
        <title>Complete genome sequence of Corynebacterium casei LMG S-19264T (=DSM 44701T), isolated from a smear-ripened cheese.</title>
        <authorList>
            <consortium name="US DOE Joint Genome Institute (JGI-PGF)"/>
            <person name="Walter F."/>
            <person name="Albersmeier A."/>
            <person name="Kalinowski J."/>
            <person name="Ruckert C."/>
        </authorList>
    </citation>
    <scope>NUCLEOTIDE SEQUENCE</scope>
    <source>
        <strain evidence="6">CGMCC 1.15254</strain>
    </source>
</reference>
<keyword evidence="2 4" id="KW-1133">Transmembrane helix</keyword>
<name>A0A917F5I0_9PROT</name>
<dbReference type="RefSeq" id="WP_188660872.1">
    <property type="nucleotide sequence ID" value="NZ_BMHV01000002.1"/>
</dbReference>
<proteinExistence type="predicted"/>
<dbReference type="Proteomes" id="UP000632498">
    <property type="component" value="Unassembled WGS sequence"/>
</dbReference>
<dbReference type="PANTHER" id="PTHR23537">
    <property type="match status" value="1"/>
</dbReference>
<dbReference type="SUPFAM" id="SSF103473">
    <property type="entry name" value="MFS general substrate transporter"/>
    <property type="match status" value="1"/>
</dbReference>
<dbReference type="InterPro" id="IPR010645">
    <property type="entry name" value="MFS_4"/>
</dbReference>
<dbReference type="GO" id="GO:0022857">
    <property type="term" value="F:transmembrane transporter activity"/>
    <property type="evidence" value="ECO:0007669"/>
    <property type="project" value="InterPro"/>
</dbReference>
<evidence type="ECO:0000256" key="4">
    <source>
        <dbReference type="SAM" id="Phobius"/>
    </source>
</evidence>
<feature type="domain" description="Major facilitator superfamily (MFS) profile" evidence="5">
    <location>
        <begin position="9"/>
        <end position="396"/>
    </location>
</feature>
<feature type="transmembrane region" description="Helical" evidence="4">
    <location>
        <begin position="330"/>
        <end position="349"/>
    </location>
</feature>
<evidence type="ECO:0000313" key="7">
    <source>
        <dbReference type="Proteomes" id="UP000632498"/>
    </source>
</evidence>
<dbReference type="EMBL" id="BMHV01000002">
    <property type="protein sequence ID" value="GGF54090.1"/>
    <property type="molecule type" value="Genomic_DNA"/>
</dbReference>
<dbReference type="InterPro" id="IPR020846">
    <property type="entry name" value="MFS_dom"/>
</dbReference>
<reference evidence="6" key="2">
    <citation type="submission" date="2020-09" db="EMBL/GenBank/DDBJ databases">
        <authorList>
            <person name="Sun Q."/>
            <person name="Zhou Y."/>
        </authorList>
    </citation>
    <scope>NUCLEOTIDE SEQUENCE</scope>
    <source>
        <strain evidence="6">CGMCC 1.15254</strain>
    </source>
</reference>